<evidence type="ECO:0000313" key="1">
    <source>
        <dbReference type="EMBL" id="GME94609.1"/>
    </source>
</evidence>
<reference evidence="1" key="1">
    <citation type="submission" date="2023-04" db="EMBL/GenBank/DDBJ databases">
        <title>Candida boidinii NBRC 1967.</title>
        <authorList>
            <person name="Ichikawa N."/>
            <person name="Sato H."/>
            <person name="Tonouchi N."/>
        </authorList>
    </citation>
    <scope>NUCLEOTIDE SEQUENCE</scope>
    <source>
        <strain evidence="1">NBRC 1967</strain>
    </source>
</reference>
<name>A0ACB5TVD9_CANBO</name>
<gene>
    <name evidence="1" type="ORF">Cboi01_000358300</name>
</gene>
<evidence type="ECO:0000313" key="2">
    <source>
        <dbReference type="Proteomes" id="UP001165101"/>
    </source>
</evidence>
<accession>A0ACB5TVD9</accession>
<protein>
    <submittedName>
        <fullName evidence="1">Unnamed protein product</fullName>
    </submittedName>
</protein>
<organism evidence="1 2">
    <name type="scientific">Candida boidinii</name>
    <name type="common">Yeast</name>
    <dbReference type="NCBI Taxonomy" id="5477"/>
    <lineage>
        <taxon>Eukaryota</taxon>
        <taxon>Fungi</taxon>
        <taxon>Dikarya</taxon>
        <taxon>Ascomycota</taxon>
        <taxon>Saccharomycotina</taxon>
        <taxon>Pichiomycetes</taxon>
        <taxon>Pichiales</taxon>
        <taxon>Pichiaceae</taxon>
        <taxon>Ogataea</taxon>
        <taxon>Ogataea/Candida clade</taxon>
    </lineage>
</organism>
<proteinExistence type="predicted"/>
<keyword evidence="2" id="KW-1185">Reference proteome</keyword>
<sequence>MQNLDFIITILVTILLLVLTSIWFNRKTLFGDKDLKTPFYLILGPQSSGKTVLFEILKNNNEDIDIFKLPIDTVTSQEPNYLNDFKLPSDKDNKKNLGIFKLIDFPSNSKLKNLYLYPFLKSKINDKTLKNCRGIIYIIDSSNFTNDYSNSIAKDLIELFKFTESLPGGIDICLFCNKSDLFTSKKSLKIKELLSIEIQKCWELNTKSLNKVKNGETTGSSISNSSGSSSGIRSPSDINNNSVDDDDENDFLNNVSSNGKFDFDLLDGNVDFIEGNMFKNKLQNVYNWIDERGVNFTM</sequence>
<comment type="caution">
    <text evidence="1">The sequence shown here is derived from an EMBL/GenBank/DDBJ whole genome shotgun (WGS) entry which is preliminary data.</text>
</comment>
<dbReference type="EMBL" id="BSXV01002008">
    <property type="protein sequence ID" value="GME94609.1"/>
    <property type="molecule type" value="Genomic_DNA"/>
</dbReference>
<dbReference type="Proteomes" id="UP001165101">
    <property type="component" value="Unassembled WGS sequence"/>
</dbReference>